<dbReference type="SMART" id="SM00385">
    <property type="entry name" value="CYCLIN"/>
    <property type="match status" value="2"/>
</dbReference>
<evidence type="ECO:0000313" key="4">
    <source>
        <dbReference type="Proteomes" id="UP001141327"/>
    </source>
</evidence>
<evidence type="ECO:0000256" key="1">
    <source>
        <dbReference type="RuleBase" id="RU000383"/>
    </source>
</evidence>
<sequence>MNAAPLSTLLLLEFGIGEQTQNLANLRVHRHGPLYLEKNDGVHHHRDDRHRVLALCRCWENDLYVLSGSSGKDLQYLTPNELKALHASYAHFLQQVGKSFSLHWRVVATAIVYFKRFYVNNSFMMIDPLLVAPTCLYIAGKIEETGMSHTRLSQILKKMKSAYTVPDIVQCEFYVLEDLHFDLIVFHPYRPLIQYCDDAKIPQLLPDAWTFVNDSYRTAVSLLHPPHLIALAALFMAGSIHNQDMRDWFAAQNVDMDAVASISHEIGQLYATVHAPADLQAILSKLPTQPIVPRPGPAPVAPAVAPPPPGQATRMQAIRLGPPSPSFVVQTGTAADTFPPRPTSVFGDQTSHVAGRLEATLRFLLCVCVCGVLGTRVPDRSDTTA</sequence>
<comment type="similarity">
    <text evidence="1">Belongs to the cyclin family.</text>
</comment>
<protein>
    <submittedName>
        <fullName evidence="3">G1/s-specific cyclin c</fullName>
    </submittedName>
</protein>
<dbReference type="PANTHER" id="PTHR10026">
    <property type="entry name" value="CYCLIN"/>
    <property type="match status" value="1"/>
</dbReference>
<dbReference type="InterPro" id="IPR006671">
    <property type="entry name" value="Cyclin_N"/>
</dbReference>
<dbReference type="InterPro" id="IPR013763">
    <property type="entry name" value="Cyclin-like_dom"/>
</dbReference>
<gene>
    <name evidence="3" type="ORF">PAPYR_5553</name>
</gene>
<dbReference type="Proteomes" id="UP001141327">
    <property type="component" value="Unassembled WGS sequence"/>
</dbReference>
<dbReference type="InterPro" id="IPR043198">
    <property type="entry name" value="Cyclin/Ssn8"/>
</dbReference>
<reference evidence="3" key="1">
    <citation type="journal article" date="2022" name="bioRxiv">
        <title>Genomics of Preaxostyla Flagellates Illuminates Evolutionary Transitions and the Path Towards Mitochondrial Loss.</title>
        <authorList>
            <person name="Novak L.V.F."/>
            <person name="Treitli S.C."/>
            <person name="Pyrih J."/>
            <person name="Halakuc P."/>
            <person name="Pipaliya S.V."/>
            <person name="Vacek V."/>
            <person name="Brzon O."/>
            <person name="Soukal P."/>
            <person name="Eme L."/>
            <person name="Dacks J.B."/>
            <person name="Karnkowska A."/>
            <person name="Elias M."/>
            <person name="Hampl V."/>
        </authorList>
    </citation>
    <scope>NUCLEOTIDE SEQUENCE</scope>
    <source>
        <strain evidence="3">RCP-MX</strain>
    </source>
</reference>
<feature type="domain" description="Cyclin-like" evidence="2">
    <location>
        <begin position="190"/>
        <end position="268"/>
    </location>
</feature>
<evidence type="ECO:0000313" key="3">
    <source>
        <dbReference type="EMBL" id="KAJ4458587.1"/>
    </source>
</evidence>
<name>A0ABQ8UJJ7_9EUKA</name>
<dbReference type="SUPFAM" id="SSF47954">
    <property type="entry name" value="Cyclin-like"/>
    <property type="match status" value="2"/>
</dbReference>
<keyword evidence="4" id="KW-1185">Reference proteome</keyword>
<dbReference type="Pfam" id="PF00134">
    <property type="entry name" value="Cyclin_N"/>
    <property type="match status" value="1"/>
</dbReference>
<organism evidence="3 4">
    <name type="scientific">Paratrimastix pyriformis</name>
    <dbReference type="NCBI Taxonomy" id="342808"/>
    <lineage>
        <taxon>Eukaryota</taxon>
        <taxon>Metamonada</taxon>
        <taxon>Preaxostyla</taxon>
        <taxon>Paratrimastigidae</taxon>
        <taxon>Paratrimastix</taxon>
    </lineage>
</organism>
<dbReference type="Gene3D" id="1.10.472.10">
    <property type="entry name" value="Cyclin-like"/>
    <property type="match status" value="2"/>
</dbReference>
<dbReference type="InterPro" id="IPR036915">
    <property type="entry name" value="Cyclin-like_sf"/>
</dbReference>
<comment type="caution">
    <text evidence="3">The sequence shown here is derived from an EMBL/GenBank/DDBJ whole genome shotgun (WGS) entry which is preliminary data.</text>
</comment>
<feature type="domain" description="Cyclin-like" evidence="2">
    <location>
        <begin position="91"/>
        <end position="177"/>
    </location>
</feature>
<evidence type="ECO:0000259" key="2">
    <source>
        <dbReference type="SMART" id="SM00385"/>
    </source>
</evidence>
<accession>A0ABQ8UJJ7</accession>
<dbReference type="EMBL" id="JAPMOS010000027">
    <property type="protein sequence ID" value="KAJ4458587.1"/>
    <property type="molecule type" value="Genomic_DNA"/>
</dbReference>
<proteinExistence type="inferred from homology"/>
<dbReference type="CDD" id="cd20513">
    <property type="entry name" value="CYCLIN_CCNC_rpt1"/>
    <property type="match status" value="1"/>
</dbReference>
<keyword evidence="1" id="KW-0195">Cyclin</keyword>
<dbReference type="CDD" id="cd20514">
    <property type="entry name" value="CYCLIN_CCNC_rpt2"/>
    <property type="match status" value="1"/>
</dbReference>